<organism evidence="1 2">
    <name type="scientific">Colletotrichum musicola</name>
    <dbReference type="NCBI Taxonomy" id="2175873"/>
    <lineage>
        <taxon>Eukaryota</taxon>
        <taxon>Fungi</taxon>
        <taxon>Dikarya</taxon>
        <taxon>Ascomycota</taxon>
        <taxon>Pezizomycotina</taxon>
        <taxon>Sordariomycetes</taxon>
        <taxon>Hypocreomycetidae</taxon>
        <taxon>Glomerellales</taxon>
        <taxon>Glomerellaceae</taxon>
        <taxon>Colletotrichum</taxon>
        <taxon>Colletotrichum orchidearum species complex</taxon>
    </lineage>
</organism>
<dbReference type="EMBL" id="WIGM01000844">
    <property type="protein sequence ID" value="KAF6810677.1"/>
    <property type="molecule type" value="Genomic_DNA"/>
</dbReference>
<name>A0A8H6MVM9_9PEZI</name>
<reference evidence="1" key="1">
    <citation type="journal article" date="2020" name="Phytopathology">
        <title>Genome Sequence Resources of Colletotrichum truncatum, C. plurivorum, C. musicola, and C. sojae: Four Species Pathogenic to Soybean (Glycine max).</title>
        <authorList>
            <person name="Rogerio F."/>
            <person name="Boufleur T.R."/>
            <person name="Ciampi-Guillardi M."/>
            <person name="Sukno S.A."/>
            <person name="Thon M.R."/>
            <person name="Massola Junior N.S."/>
            <person name="Baroncelli R."/>
        </authorList>
    </citation>
    <scope>NUCLEOTIDE SEQUENCE</scope>
    <source>
        <strain evidence="1">LFN0074</strain>
    </source>
</reference>
<dbReference type="AlphaFoldDB" id="A0A8H6MVM9"/>
<protein>
    <submittedName>
        <fullName evidence="1">Uncharacterized protein</fullName>
    </submittedName>
</protein>
<dbReference type="OrthoDB" id="4851706at2759"/>
<keyword evidence="2" id="KW-1185">Reference proteome</keyword>
<evidence type="ECO:0000313" key="1">
    <source>
        <dbReference type="EMBL" id="KAF6810677.1"/>
    </source>
</evidence>
<dbReference type="Proteomes" id="UP000639643">
    <property type="component" value="Unassembled WGS sequence"/>
</dbReference>
<comment type="caution">
    <text evidence="1">The sequence shown here is derived from an EMBL/GenBank/DDBJ whole genome shotgun (WGS) entry which is preliminary data.</text>
</comment>
<gene>
    <name evidence="1" type="ORF">CMUS01_13422</name>
</gene>
<proteinExistence type="predicted"/>
<accession>A0A8H6MVM9</accession>
<sequence>MAGAGGSTGADGYGNDARYGRLLRESNDLQQLIVALESRFELDAITAVTYALAVYIYSNRGAGKADDAETRCLLADRNMLAREFPSARDYTFYL</sequence>
<evidence type="ECO:0000313" key="2">
    <source>
        <dbReference type="Proteomes" id="UP000639643"/>
    </source>
</evidence>